<sequence>MSSSPRLTGYTLRPSETSTTVSVTLNSCGTGIKKLSINDSVKSAGSANSGGESTDPLESDFSGEEEEEEEEEEEDERDLHDEDEDDENDKEDEEAEEEEEDDDEQDSVRQDRRKGESVRLRLAVGEKANKNSTKRQEQEDDDDDDDDEDDEDENSDSEKDLRRSPAVQNSRKQPSTSSADGDEDDRDEQLSAPGKTQPPLPNRNGVGNARPRGPAADADDGDDHRCGRDSDDDGGDLSDKNNNIDAAVRRKQPEDYALDDFQILKTI</sequence>
<evidence type="ECO:0000256" key="1">
    <source>
        <dbReference type="SAM" id="MobiDB-lite"/>
    </source>
</evidence>
<reference evidence="2" key="2">
    <citation type="submission" date="2020-05" db="UniProtKB">
        <authorList>
            <consortium name="EnsemblMetazoa"/>
        </authorList>
    </citation>
    <scope>IDENTIFICATION</scope>
    <source>
        <strain evidence="2">WRAIR2</strain>
    </source>
</reference>
<feature type="compositionally biased region" description="Basic and acidic residues" evidence="1">
    <location>
        <begin position="106"/>
        <end position="119"/>
    </location>
</feature>
<dbReference type="EnsemblMetazoa" id="ADIR002340-RA">
    <property type="protein sequence ID" value="ADIR002340-PA"/>
    <property type="gene ID" value="ADIR002340"/>
</dbReference>
<feature type="compositionally biased region" description="Acidic residues" evidence="1">
    <location>
        <begin position="55"/>
        <end position="105"/>
    </location>
</feature>
<dbReference type="AlphaFoldDB" id="A0A182N3X6"/>
<feature type="compositionally biased region" description="Polar residues" evidence="1">
    <location>
        <begin position="37"/>
        <end position="52"/>
    </location>
</feature>
<feature type="compositionally biased region" description="Acidic residues" evidence="1">
    <location>
        <begin position="138"/>
        <end position="155"/>
    </location>
</feature>
<feature type="compositionally biased region" description="Polar residues" evidence="1">
    <location>
        <begin position="14"/>
        <end position="29"/>
    </location>
</feature>
<keyword evidence="3" id="KW-1185">Reference proteome</keyword>
<organism evidence="2 3">
    <name type="scientific">Anopheles dirus</name>
    <dbReference type="NCBI Taxonomy" id="7168"/>
    <lineage>
        <taxon>Eukaryota</taxon>
        <taxon>Metazoa</taxon>
        <taxon>Ecdysozoa</taxon>
        <taxon>Arthropoda</taxon>
        <taxon>Hexapoda</taxon>
        <taxon>Insecta</taxon>
        <taxon>Pterygota</taxon>
        <taxon>Neoptera</taxon>
        <taxon>Endopterygota</taxon>
        <taxon>Diptera</taxon>
        <taxon>Nematocera</taxon>
        <taxon>Culicoidea</taxon>
        <taxon>Culicidae</taxon>
        <taxon>Anophelinae</taxon>
        <taxon>Anopheles</taxon>
    </lineage>
</organism>
<protein>
    <submittedName>
        <fullName evidence="2">Uncharacterized protein</fullName>
    </submittedName>
</protein>
<evidence type="ECO:0000313" key="2">
    <source>
        <dbReference type="EnsemblMetazoa" id="ADIR002340-PA"/>
    </source>
</evidence>
<dbReference type="VEuPathDB" id="VectorBase:ADIR002340"/>
<feature type="compositionally biased region" description="Polar residues" evidence="1">
    <location>
        <begin position="166"/>
        <end position="179"/>
    </location>
</feature>
<feature type="region of interest" description="Disordered" evidence="1">
    <location>
        <begin position="1"/>
        <end position="248"/>
    </location>
</feature>
<reference evidence="3" key="1">
    <citation type="submission" date="2013-03" db="EMBL/GenBank/DDBJ databases">
        <title>The Genome Sequence of Anopheles dirus WRAIR2.</title>
        <authorList>
            <consortium name="The Broad Institute Genomics Platform"/>
            <person name="Neafsey D.E."/>
            <person name="Walton C."/>
            <person name="Walker B."/>
            <person name="Young S.K."/>
            <person name="Zeng Q."/>
            <person name="Gargeya S."/>
            <person name="Fitzgerald M."/>
            <person name="Haas B."/>
            <person name="Abouelleil A."/>
            <person name="Allen A.W."/>
            <person name="Alvarado L."/>
            <person name="Arachchi H.M."/>
            <person name="Berlin A.M."/>
            <person name="Chapman S.B."/>
            <person name="Gainer-Dewar J."/>
            <person name="Goldberg J."/>
            <person name="Griggs A."/>
            <person name="Gujja S."/>
            <person name="Hansen M."/>
            <person name="Howarth C."/>
            <person name="Imamovic A."/>
            <person name="Ireland A."/>
            <person name="Larimer J."/>
            <person name="McCowan C."/>
            <person name="Murphy C."/>
            <person name="Pearson M."/>
            <person name="Poon T.W."/>
            <person name="Priest M."/>
            <person name="Roberts A."/>
            <person name="Saif S."/>
            <person name="Shea T."/>
            <person name="Sisk P."/>
            <person name="Sykes S."/>
            <person name="Wortman J."/>
            <person name="Nusbaum C."/>
            <person name="Birren B."/>
        </authorList>
    </citation>
    <scope>NUCLEOTIDE SEQUENCE [LARGE SCALE GENOMIC DNA]</scope>
    <source>
        <strain evidence="3">WRAIR2</strain>
    </source>
</reference>
<name>A0A182N3X6_9DIPT</name>
<proteinExistence type="predicted"/>
<accession>A0A182N3X6</accession>
<evidence type="ECO:0000313" key="3">
    <source>
        <dbReference type="Proteomes" id="UP000075884"/>
    </source>
</evidence>
<dbReference type="Proteomes" id="UP000075884">
    <property type="component" value="Unassembled WGS sequence"/>
</dbReference>